<dbReference type="Proteomes" id="UP000008206">
    <property type="component" value="Chromosome"/>
</dbReference>
<gene>
    <name evidence="2" type="ordered locus">Cyan7822_4573</name>
</gene>
<dbReference type="InterPro" id="IPR003497">
    <property type="entry name" value="BRO_N_domain"/>
</dbReference>
<dbReference type="PANTHER" id="PTHR36180">
    <property type="entry name" value="DNA-BINDING PROTEIN-RELATED-RELATED"/>
    <property type="match status" value="1"/>
</dbReference>
<evidence type="ECO:0000313" key="3">
    <source>
        <dbReference type="Proteomes" id="UP000008206"/>
    </source>
</evidence>
<dbReference type="KEGG" id="cyj:Cyan7822_4573"/>
<name>E0UD17_GLOV7</name>
<dbReference type="PANTHER" id="PTHR36180:SF2">
    <property type="entry name" value="BRO FAMILY PROTEIN"/>
    <property type="match status" value="1"/>
</dbReference>
<dbReference type="EMBL" id="CP002198">
    <property type="protein sequence ID" value="ADN16482.1"/>
    <property type="molecule type" value="Genomic_DNA"/>
</dbReference>
<organism evidence="2 3">
    <name type="scientific">Gloeothece verrucosa (strain PCC 7822)</name>
    <name type="common">Cyanothece sp. (strain PCC 7822)</name>
    <dbReference type="NCBI Taxonomy" id="497965"/>
    <lineage>
        <taxon>Bacteria</taxon>
        <taxon>Bacillati</taxon>
        <taxon>Cyanobacteriota</taxon>
        <taxon>Cyanophyceae</taxon>
        <taxon>Oscillatoriophycideae</taxon>
        <taxon>Chroococcales</taxon>
        <taxon>Aphanothecaceae</taxon>
        <taxon>Gloeothece</taxon>
        <taxon>Gloeothece verrucosa</taxon>
    </lineage>
</organism>
<proteinExistence type="predicted"/>
<dbReference type="Pfam" id="PF02498">
    <property type="entry name" value="Bro-N"/>
    <property type="match status" value="1"/>
</dbReference>
<sequence>MSNLTIIFTFEEQQVRFVGTTDNPEWVAQDVCDVLGIESARDALQDFDPDEKGIAAIPTSGGLRSMLTVTEAGLYRLIFRSNKPVAKKFQRWIFHEVIPSIRRTGSYSVPGANTEVETIGLAERVERLELEQAKTKEMLSIILQSITTVHNKEIIIDKPDEKTVDLILHQLEKLNKSTQGKLVPNQQELPRKLALIIQLSKRLGAVRARDVKQYIWSCKTDDSSLIREWFGDLEKMGKGKVSGSGNKLAFTAY</sequence>
<feature type="domain" description="Bro-N" evidence="1">
    <location>
        <begin position="1"/>
        <end position="105"/>
    </location>
</feature>
<accession>E0UD17</accession>
<dbReference type="eggNOG" id="COG3617">
    <property type="taxonomic scope" value="Bacteria"/>
</dbReference>
<dbReference type="SMART" id="SM01040">
    <property type="entry name" value="Bro-N"/>
    <property type="match status" value="1"/>
</dbReference>
<dbReference type="PROSITE" id="PS51750">
    <property type="entry name" value="BRO_N"/>
    <property type="match status" value="1"/>
</dbReference>
<evidence type="ECO:0000313" key="2">
    <source>
        <dbReference type="EMBL" id="ADN16482.1"/>
    </source>
</evidence>
<evidence type="ECO:0000259" key="1">
    <source>
        <dbReference type="PROSITE" id="PS51750"/>
    </source>
</evidence>
<dbReference type="STRING" id="497965.Cyan7822_4573"/>
<reference evidence="3" key="1">
    <citation type="journal article" date="2011" name="MBio">
        <title>Novel metabolic attributes of the genus Cyanothece, comprising a group of unicellular nitrogen-fixing Cyanobacteria.</title>
        <authorList>
            <person name="Bandyopadhyay A."/>
            <person name="Elvitigala T."/>
            <person name="Welsh E."/>
            <person name="Stockel J."/>
            <person name="Liberton M."/>
            <person name="Min H."/>
            <person name="Sherman L.A."/>
            <person name="Pakrasi H.B."/>
        </authorList>
    </citation>
    <scope>NUCLEOTIDE SEQUENCE [LARGE SCALE GENOMIC DNA]</scope>
    <source>
        <strain evidence="3">PCC 7822</strain>
    </source>
</reference>
<dbReference type="RefSeq" id="WP_013324524.1">
    <property type="nucleotide sequence ID" value="NC_014501.1"/>
</dbReference>
<protein>
    <submittedName>
        <fullName evidence="2">Prophage antirepressor</fullName>
    </submittedName>
</protein>
<dbReference type="AlphaFoldDB" id="E0UD17"/>
<dbReference type="OrthoDB" id="9812611at2"/>
<dbReference type="HOGENOM" id="CLU_046670_5_0_3"/>
<keyword evidence="3" id="KW-1185">Reference proteome</keyword>